<accession>K1QCN6</accession>
<evidence type="ECO:0000256" key="4">
    <source>
        <dbReference type="ARBA" id="ARBA00022989"/>
    </source>
</evidence>
<dbReference type="AlphaFoldDB" id="K1QCN6"/>
<comment type="subcellular location">
    <subcellularLocation>
        <location evidence="1 6">Membrane</location>
        <topology evidence="1 6">Multi-pass membrane protein</topology>
    </subcellularLocation>
</comment>
<dbReference type="InterPro" id="IPR000301">
    <property type="entry name" value="Tetraspanin_animals"/>
</dbReference>
<dbReference type="PRINTS" id="PR00259">
    <property type="entry name" value="TMFOUR"/>
</dbReference>
<reference evidence="7" key="1">
    <citation type="journal article" date="2012" name="Nature">
        <title>The oyster genome reveals stress adaptation and complexity of shell formation.</title>
        <authorList>
            <person name="Zhang G."/>
            <person name="Fang X."/>
            <person name="Guo X."/>
            <person name="Li L."/>
            <person name="Luo R."/>
            <person name="Xu F."/>
            <person name="Yang P."/>
            <person name="Zhang L."/>
            <person name="Wang X."/>
            <person name="Qi H."/>
            <person name="Xiong Z."/>
            <person name="Que H."/>
            <person name="Xie Y."/>
            <person name="Holland P.W."/>
            <person name="Paps J."/>
            <person name="Zhu Y."/>
            <person name="Wu F."/>
            <person name="Chen Y."/>
            <person name="Wang J."/>
            <person name="Peng C."/>
            <person name="Meng J."/>
            <person name="Yang L."/>
            <person name="Liu J."/>
            <person name="Wen B."/>
            <person name="Zhang N."/>
            <person name="Huang Z."/>
            <person name="Zhu Q."/>
            <person name="Feng Y."/>
            <person name="Mount A."/>
            <person name="Hedgecock D."/>
            <person name="Xu Z."/>
            <person name="Liu Y."/>
            <person name="Domazet-Loso T."/>
            <person name="Du Y."/>
            <person name="Sun X."/>
            <person name="Zhang S."/>
            <person name="Liu B."/>
            <person name="Cheng P."/>
            <person name="Jiang X."/>
            <person name="Li J."/>
            <person name="Fan D."/>
            <person name="Wang W."/>
            <person name="Fu W."/>
            <person name="Wang T."/>
            <person name="Wang B."/>
            <person name="Zhang J."/>
            <person name="Peng Z."/>
            <person name="Li Y."/>
            <person name="Li N."/>
            <person name="Wang J."/>
            <person name="Chen M."/>
            <person name="He Y."/>
            <person name="Tan F."/>
            <person name="Song X."/>
            <person name="Zheng Q."/>
            <person name="Huang R."/>
            <person name="Yang H."/>
            <person name="Du X."/>
            <person name="Chen L."/>
            <person name="Yang M."/>
            <person name="Gaffney P.M."/>
            <person name="Wang S."/>
            <person name="Luo L."/>
            <person name="She Z."/>
            <person name="Ming Y."/>
            <person name="Huang W."/>
            <person name="Zhang S."/>
            <person name="Huang B."/>
            <person name="Zhang Y."/>
            <person name="Qu T."/>
            <person name="Ni P."/>
            <person name="Miao G."/>
            <person name="Wang J."/>
            <person name="Wang Q."/>
            <person name="Steinberg C.E."/>
            <person name="Wang H."/>
            <person name="Li N."/>
            <person name="Qian L."/>
            <person name="Zhang G."/>
            <person name="Li Y."/>
            <person name="Yang H."/>
            <person name="Liu X."/>
            <person name="Wang J."/>
            <person name="Yin Y."/>
            <person name="Wang J."/>
        </authorList>
    </citation>
    <scope>NUCLEOTIDE SEQUENCE [LARGE SCALE GENOMIC DNA]</scope>
    <source>
        <strain evidence="7">05x7-T-G4-1.051#20</strain>
    </source>
</reference>
<dbReference type="PANTHER" id="PTHR19282:SF560">
    <property type="entry name" value="BRCT DOMAIN-CONTAINING PROTEIN"/>
    <property type="match status" value="1"/>
</dbReference>
<evidence type="ECO:0000256" key="6">
    <source>
        <dbReference type="RuleBase" id="RU361218"/>
    </source>
</evidence>
<feature type="transmembrane region" description="Helical" evidence="6">
    <location>
        <begin position="132"/>
        <end position="156"/>
    </location>
</feature>
<evidence type="ECO:0000256" key="5">
    <source>
        <dbReference type="ARBA" id="ARBA00023136"/>
    </source>
</evidence>
<name>K1QCN6_MAGGI</name>
<feature type="transmembrane region" description="Helical" evidence="6">
    <location>
        <begin position="274"/>
        <end position="297"/>
    </location>
</feature>
<feature type="transmembrane region" description="Helical" evidence="6">
    <location>
        <begin position="101"/>
        <end position="125"/>
    </location>
</feature>
<comment type="similarity">
    <text evidence="2 6">Belongs to the tetraspanin (TM4SF) family.</text>
</comment>
<organism evidence="7">
    <name type="scientific">Magallana gigas</name>
    <name type="common">Pacific oyster</name>
    <name type="synonym">Crassostrea gigas</name>
    <dbReference type="NCBI Taxonomy" id="29159"/>
    <lineage>
        <taxon>Eukaryota</taxon>
        <taxon>Metazoa</taxon>
        <taxon>Spiralia</taxon>
        <taxon>Lophotrochozoa</taxon>
        <taxon>Mollusca</taxon>
        <taxon>Bivalvia</taxon>
        <taxon>Autobranchia</taxon>
        <taxon>Pteriomorphia</taxon>
        <taxon>Ostreida</taxon>
        <taxon>Ostreoidea</taxon>
        <taxon>Ostreidae</taxon>
        <taxon>Magallana</taxon>
    </lineage>
</organism>
<evidence type="ECO:0000256" key="2">
    <source>
        <dbReference type="ARBA" id="ARBA00006840"/>
    </source>
</evidence>
<dbReference type="PIRSF" id="PIRSF002419">
    <property type="entry name" value="Tetraspanin"/>
    <property type="match status" value="1"/>
</dbReference>
<gene>
    <name evidence="7" type="ORF">CGI_10005593</name>
</gene>
<dbReference type="InterPro" id="IPR018503">
    <property type="entry name" value="Tetraspanin_CS"/>
</dbReference>
<proteinExistence type="inferred from homology"/>
<evidence type="ECO:0000256" key="1">
    <source>
        <dbReference type="ARBA" id="ARBA00004141"/>
    </source>
</evidence>
<dbReference type="HOGENOM" id="CLU_055524_4_0_1"/>
<dbReference type="EMBL" id="JH817314">
    <property type="protein sequence ID" value="EKC34612.1"/>
    <property type="molecule type" value="Genomic_DNA"/>
</dbReference>
<keyword evidence="4 6" id="KW-1133">Transmembrane helix</keyword>
<dbReference type="InParanoid" id="K1QCN6"/>
<dbReference type="InterPro" id="IPR018499">
    <property type="entry name" value="Tetraspanin/Peripherin"/>
</dbReference>
<dbReference type="Gene3D" id="1.10.1450.10">
    <property type="entry name" value="Tetraspanin"/>
    <property type="match status" value="1"/>
</dbReference>
<dbReference type="SUPFAM" id="SSF48652">
    <property type="entry name" value="Tetraspanin"/>
    <property type="match status" value="1"/>
</dbReference>
<dbReference type="Pfam" id="PF00335">
    <property type="entry name" value="Tetraspanin"/>
    <property type="match status" value="1"/>
</dbReference>
<feature type="transmembrane region" description="Helical" evidence="6">
    <location>
        <begin position="47"/>
        <end position="70"/>
    </location>
</feature>
<keyword evidence="3 6" id="KW-0812">Transmembrane</keyword>
<protein>
    <recommendedName>
        <fullName evidence="6">Tetraspanin</fullName>
    </recommendedName>
</protein>
<evidence type="ECO:0000256" key="3">
    <source>
        <dbReference type="ARBA" id="ARBA00022692"/>
    </source>
</evidence>
<dbReference type="GO" id="GO:0016020">
    <property type="term" value="C:membrane"/>
    <property type="evidence" value="ECO:0007669"/>
    <property type="project" value="UniProtKB-SubCell"/>
</dbReference>
<evidence type="ECO:0000313" key="7">
    <source>
        <dbReference type="EMBL" id="EKC34612.1"/>
    </source>
</evidence>
<dbReference type="PROSITE" id="PS00421">
    <property type="entry name" value="TM4_1"/>
    <property type="match status" value="1"/>
</dbReference>
<dbReference type="PANTHER" id="PTHR19282">
    <property type="entry name" value="TETRASPANIN"/>
    <property type="match status" value="1"/>
</dbReference>
<keyword evidence="5 6" id="KW-0472">Membrane</keyword>
<sequence length="306" mass="33393">MKDRQLISSEASLSCVSVWDGDLKVCYIDLDKEESAKMNLLGRVGMVFLVVINIFFLIAGISLLIGGAIMNEKGGAYAAQYMPLLENISIGSFKMGSLVKALAGFGVSLGLFAVVIAIIGIAGAITRMRLLLIIYGAVIIIILLLEFVALGGWFTFKHEMVASIKDQMLNLIQRYDGNAANQLTRAWNFLFLTFHCCGVNPVILGNDFVSSIWWLNPLRGQAIIPGHCCVGADPNTADFNINQLCTINPSTVTAYIDRGCYNEMSNIMNPYSSTFIAIGVVLVIIEIIAVAFAFLMARQLQKEVES</sequence>
<dbReference type="InterPro" id="IPR008952">
    <property type="entry name" value="Tetraspanin_EC2_sf"/>
</dbReference>